<dbReference type="ExpressionAtlas" id="A0A2K3KGE0">
    <property type="expression patterns" value="baseline"/>
</dbReference>
<reference evidence="1 2" key="1">
    <citation type="journal article" date="2014" name="Am. J. Bot.">
        <title>Genome assembly and annotation for red clover (Trifolium pratense; Fabaceae).</title>
        <authorList>
            <person name="Istvanek J."/>
            <person name="Jaros M."/>
            <person name="Krenek A."/>
            <person name="Repkova J."/>
        </authorList>
    </citation>
    <scope>NUCLEOTIDE SEQUENCE [LARGE SCALE GENOMIC DNA]</scope>
    <source>
        <strain evidence="2">cv. Tatra</strain>
        <tissue evidence="1">Young leaves</tissue>
    </source>
</reference>
<protein>
    <submittedName>
        <fullName evidence="1">Cytochrome p450</fullName>
    </submittedName>
</protein>
<dbReference type="AlphaFoldDB" id="A0A2K3KGE0"/>
<organism evidence="1 2">
    <name type="scientific">Trifolium pratense</name>
    <name type="common">Red clover</name>
    <dbReference type="NCBI Taxonomy" id="57577"/>
    <lineage>
        <taxon>Eukaryota</taxon>
        <taxon>Viridiplantae</taxon>
        <taxon>Streptophyta</taxon>
        <taxon>Embryophyta</taxon>
        <taxon>Tracheophyta</taxon>
        <taxon>Spermatophyta</taxon>
        <taxon>Magnoliopsida</taxon>
        <taxon>eudicotyledons</taxon>
        <taxon>Gunneridae</taxon>
        <taxon>Pentapetalae</taxon>
        <taxon>rosids</taxon>
        <taxon>fabids</taxon>
        <taxon>Fabales</taxon>
        <taxon>Fabaceae</taxon>
        <taxon>Papilionoideae</taxon>
        <taxon>50 kb inversion clade</taxon>
        <taxon>NPAAA clade</taxon>
        <taxon>Hologalegina</taxon>
        <taxon>IRL clade</taxon>
        <taxon>Trifolieae</taxon>
        <taxon>Trifolium</taxon>
    </lineage>
</organism>
<feature type="non-terminal residue" evidence="1">
    <location>
        <position position="139"/>
    </location>
</feature>
<dbReference type="Pfam" id="PF14223">
    <property type="entry name" value="Retrotran_gag_2"/>
    <property type="match status" value="1"/>
</dbReference>
<evidence type="ECO:0000313" key="2">
    <source>
        <dbReference type="Proteomes" id="UP000236291"/>
    </source>
</evidence>
<proteinExistence type="predicted"/>
<accession>A0A2K3KGE0</accession>
<evidence type="ECO:0000313" key="1">
    <source>
        <dbReference type="EMBL" id="PNX65342.1"/>
    </source>
</evidence>
<gene>
    <name evidence="1" type="ORF">L195_g054491</name>
</gene>
<dbReference type="EMBL" id="ASHM01095467">
    <property type="protein sequence ID" value="PNX65342.1"/>
    <property type="molecule type" value="Genomic_DNA"/>
</dbReference>
<reference evidence="1 2" key="2">
    <citation type="journal article" date="2017" name="Front. Plant Sci.">
        <title>Gene Classification and Mining of Molecular Markers Useful in Red Clover (Trifolium pratense) Breeding.</title>
        <authorList>
            <person name="Istvanek J."/>
            <person name="Dluhosova J."/>
            <person name="Dluhos P."/>
            <person name="Patkova L."/>
            <person name="Nedelnik J."/>
            <person name="Repkova J."/>
        </authorList>
    </citation>
    <scope>NUCLEOTIDE SEQUENCE [LARGE SCALE GENOMIC DNA]</scope>
    <source>
        <strain evidence="2">cv. Tatra</strain>
        <tissue evidence="1">Young leaves</tissue>
    </source>
</reference>
<sequence>MGSKWDIEKFTGSNDFGLWKVKMRAVLVQQKCEEALLGVTQMPAHLSAAEKTEMNKKALSAITLCLGDKVLREVARETCAVSMWTKLESLYMTNSLAQKQWLKERLFFFRMVDTKSITEQISEFNKIIDDLANIDVKYE</sequence>
<name>A0A2K3KGE0_TRIPR</name>
<comment type="caution">
    <text evidence="1">The sequence shown here is derived from an EMBL/GenBank/DDBJ whole genome shotgun (WGS) entry which is preliminary data.</text>
</comment>
<dbReference type="Proteomes" id="UP000236291">
    <property type="component" value="Unassembled WGS sequence"/>
</dbReference>